<reference evidence="2" key="1">
    <citation type="submission" date="2020-06" db="EMBL/GenBank/DDBJ databases">
        <title>Draft genome of Bugula neritina, a colonial animal packing powerful symbionts and potential medicines.</title>
        <authorList>
            <person name="Rayko M."/>
        </authorList>
    </citation>
    <scope>NUCLEOTIDE SEQUENCE [LARGE SCALE GENOMIC DNA]</scope>
    <source>
        <strain evidence="2">Kwan_BN1</strain>
    </source>
</reference>
<dbReference type="AlphaFoldDB" id="A0A7J7JHI1"/>
<evidence type="ECO:0000256" key="1">
    <source>
        <dbReference type="SAM" id="MobiDB-lite"/>
    </source>
</evidence>
<comment type="caution">
    <text evidence="2">The sequence shown here is derived from an EMBL/GenBank/DDBJ whole genome shotgun (WGS) entry which is preliminary data.</text>
</comment>
<sequence>MEEKKEHANETSNVPVSMLARAINSISFLRGKLKEREDSTSSSSSAQSKFYYTGRSVNQDNSNAETTGYSSLVVSQWKPFDDRYSQSLATDSPVSIPPKEVWTPPYPLPIHYQT</sequence>
<name>A0A7J7JHI1_BUGNE</name>
<evidence type="ECO:0000313" key="3">
    <source>
        <dbReference type="Proteomes" id="UP000593567"/>
    </source>
</evidence>
<dbReference type="EMBL" id="VXIV02002450">
    <property type="protein sequence ID" value="KAF6025517.1"/>
    <property type="molecule type" value="Genomic_DNA"/>
</dbReference>
<keyword evidence="3" id="KW-1185">Reference proteome</keyword>
<dbReference type="Proteomes" id="UP000593567">
    <property type="component" value="Unassembled WGS sequence"/>
</dbReference>
<proteinExistence type="predicted"/>
<gene>
    <name evidence="2" type="ORF">EB796_016171</name>
</gene>
<feature type="region of interest" description="Disordered" evidence="1">
    <location>
        <begin position="33"/>
        <end position="65"/>
    </location>
</feature>
<organism evidence="2 3">
    <name type="scientific">Bugula neritina</name>
    <name type="common">Brown bryozoan</name>
    <name type="synonym">Sertularia neritina</name>
    <dbReference type="NCBI Taxonomy" id="10212"/>
    <lineage>
        <taxon>Eukaryota</taxon>
        <taxon>Metazoa</taxon>
        <taxon>Spiralia</taxon>
        <taxon>Lophotrochozoa</taxon>
        <taxon>Bryozoa</taxon>
        <taxon>Gymnolaemata</taxon>
        <taxon>Cheilostomatida</taxon>
        <taxon>Flustrina</taxon>
        <taxon>Buguloidea</taxon>
        <taxon>Bugulidae</taxon>
        <taxon>Bugula</taxon>
    </lineage>
</organism>
<feature type="compositionally biased region" description="Polar residues" evidence="1">
    <location>
        <begin position="55"/>
        <end position="65"/>
    </location>
</feature>
<accession>A0A7J7JHI1</accession>
<evidence type="ECO:0000313" key="2">
    <source>
        <dbReference type="EMBL" id="KAF6025517.1"/>
    </source>
</evidence>
<protein>
    <submittedName>
        <fullName evidence="2">Uncharacterized protein</fullName>
    </submittedName>
</protein>